<accession>A0A117I1C5</accession>
<dbReference type="Pfam" id="PF25198">
    <property type="entry name" value="Spore_GerAC_N"/>
    <property type="match status" value="1"/>
</dbReference>
<keyword evidence="7" id="KW-0449">Lipoprotein</keyword>
<dbReference type="RefSeq" id="WP_062834586.1">
    <property type="nucleotide sequence ID" value="NZ_BCNV01000001.1"/>
</dbReference>
<evidence type="ECO:0000256" key="4">
    <source>
        <dbReference type="ARBA" id="ARBA00022729"/>
    </source>
</evidence>
<comment type="similarity">
    <text evidence="2">Belongs to the GerABKC lipoprotein family.</text>
</comment>
<keyword evidence="6" id="KW-0564">Palmitate</keyword>
<feature type="domain" description="Spore germination protein N-terminal" evidence="10">
    <location>
        <begin position="22"/>
        <end position="190"/>
    </location>
</feature>
<dbReference type="PROSITE" id="PS51257">
    <property type="entry name" value="PROKAR_LIPOPROTEIN"/>
    <property type="match status" value="1"/>
</dbReference>
<dbReference type="EMBL" id="BCNV01000001">
    <property type="protein sequence ID" value="GAS81960.1"/>
    <property type="molecule type" value="Genomic_DNA"/>
</dbReference>
<organism evidence="11 12">
    <name type="scientific">Paenibacillus amylolyticus</name>
    <dbReference type="NCBI Taxonomy" id="1451"/>
    <lineage>
        <taxon>Bacteria</taxon>
        <taxon>Bacillati</taxon>
        <taxon>Bacillota</taxon>
        <taxon>Bacilli</taxon>
        <taxon>Bacillales</taxon>
        <taxon>Paenibacillaceae</taxon>
        <taxon>Paenibacillus</taxon>
    </lineage>
</organism>
<sequence>MSKQGMALGMLILLMLMTGCWDQDSLKDARLANASAYDITSEGEIKQTLEIVDDFESEQGSSVNEVHSGAGRSVRQSTDRIRAKVTGDIRFFKYGMILYGNKLAQNDIYPYLDVLYREPDYPTSHVKIAIVDGDAGDLLHQRRVGSILIGEFITKKIKSLEELCIFPEMTLETLLPPMLDPGQDFTLPYLYKDGEEIDARGIALFHGQRFSGSLNTEQAPLYIIMSGKWNKAARFVKKIHPGPSNNPRNYVTYEANTEQIKSKLAVKVVDDGQIDVNLHIELPVTIVEYAMNHLQEKETINRLNSKLSDDMTHDAEQIIKTLQQSGCDSFGIGRHLIAHYPDLWKSLDWNKQYGQVRFHPEVKVKIVGSGVLN</sequence>
<gene>
    <name evidence="11" type="ORF">PAHA3_2034</name>
</gene>
<dbReference type="AlphaFoldDB" id="A0A117I1C5"/>
<reference evidence="12" key="2">
    <citation type="submission" date="2016-01" db="EMBL/GenBank/DDBJ databases">
        <title>Draft Genome Sequence of Paenibacillus amylolyticus Heshi-A3 that Was Isolated from Fermented Rice Bran with Aging Salted Mackerel, Which Was Named Heshiko as Traditional Fermented Seafood in Japan.</title>
        <authorList>
            <person name="Akuzawa S."/>
            <person name="Nakagawa J."/>
            <person name="Kanekatsu T."/>
            <person name="Kubota E."/>
            <person name="Ohtake R."/>
            <person name="Suzuki T."/>
            <person name="Kanesaki Y."/>
        </authorList>
    </citation>
    <scope>NUCLEOTIDE SEQUENCE [LARGE SCALE GENOMIC DNA]</scope>
    <source>
        <strain evidence="12">Heshi-A3</strain>
    </source>
</reference>
<evidence type="ECO:0000256" key="5">
    <source>
        <dbReference type="ARBA" id="ARBA00023136"/>
    </source>
</evidence>
<evidence type="ECO:0000256" key="3">
    <source>
        <dbReference type="ARBA" id="ARBA00022544"/>
    </source>
</evidence>
<dbReference type="Proteomes" id="UP000069697">
    <property type="component" value="Unassembled WGS sequence"/>
</dbReference>
<evidence type="ECO:0000256" key="8">
    <source>
        <dbReference type="SAM" id="SignalP"/>
    </source>
</evidence>
<evidence type="ECO:0000259" key="9">
    <source>
        <dbReference type="Pfam" id="PF05504"/>
    </source>
</evidence>
<feature type="signal peptide" evidence="8">
    <location>
        <begin position="1"/>
        <end position="22"/>
    </location>
</feature>
<evidence type="ECO:0000259" key="10">
    <source>
        <dbReference type="Pfam" id="PF25198"/>
    </source>
</evidence>
<dbReference type="InterPro" id="IPR008844">
    <property type="entry name" value="Spore_GerAC-like"/>
</dbReference>
<dbReference type="InterPro" id="IPR038501">
    <property type="entry name" value="Spore_GerAC_C_sf"/>
</dbReference>
<dbReference type="InterPro" id="IPR057336">
    <property type="entry name" value="GerAC_N"/>
</dbReference>
<evidence type="ECO:0000256" key="6">
    <source>
        <dbReference type="ARBA" id="ARBA00023139"/>
    </source>
</evidence>
<dbReference type="PANTHER" id="PTHR35789:SF1">
    <property type="entry name" value="SPORE GERMINATION PROTEIN B3"/>
    <property type="match status" value="1"/>
</dbReference>
<keyword evidence="3" id="KW-0309">Germination</keyword>
<dbReference type="GO" id="GO:0009847">
    <property type="term" value="P:spore germination"/>
    <property type="evidence" value="ECO:0007669"/>
    <property type="project" value="InterPro"/>
</dbReference>
<dbReference type="Gene3D" id="3.30.300.210">
    <property type="entry name" value="Nutrient germinant receptor protein C, domain 3"/>
    <property type="match status" value="1"/>
</dbReference>
<dbReference type="NCBIfam" id="TIGR02887">
    <property type="entry name" value="spore_ger_x_C"/>
    <property type="match status" value="1"/>
</dbReference>
<name>A0A117I1C5_PAEAM</name>
<comment type="caution">
    <text evidence="11">The sequence shown here is derived from an EMBL/GenBank/DDBJ whole genome shotgun (WGS) entry which is preliminary data.</text>
</comment>
<dbReference type="Pfam" id="PF05504">
    <property type="entry name" value="Spore_GerAC"/>
    <property type="match status" value="1"/>
</dbReference>
<comment type="subcellular location">
    <subcellularLocation>
        <location evidence="1">Membrane</location>
        <topology evidence="1">Lipid-anchor</topology>
    </subcellularLocation>
</comment>
<evidence type="ECO:0000256" key="2">
    <source>
        <dbReference type="ARBA" id="ARBA00007886"/>
    </source>
</evidence>
<dbReference type="GO" id="GO:0016020">
    <property type="term" value="C:membrane"/>
    <property type="evidence" value="ECO:0007669"/>
    <property type="project" value="UniProtKB-SubCell"/>
</dbReference>
<protein>
    <submittedName>
        <fullName evidence="11">Spore germination protein KC</fullName>
    </submittedName>
</protein>
<evidence type="ECO:0000256" key="1">
    <source>
        <dbReference type="ARBA" id="ARBA00004635"/>
    </source>
</evidence>
<evidence type="ECO:0000313" key="11">
    <source>
        <dbReference type="EMBL" id="GAS81960.1"/>
    </source>
</evidence>
<dbReference type="PANTHER" id="PTHR35789">
    <property type="entry name" value="SPORE GERMINATION PROTEIN B3"/>
    <property type="match status" value="1"/>
</dbReference>
<reference evidence="11 12" key="1">
    <citation type="journal article" date="2016" name="Genome Announc.">
        <title>Draft Genome Sequence of Paenibacillus amylolyticus Heshi-A3, Isolated from Fermented Rice Bran in a Japanese Fermented Seafood Dish.</title>
        <authorList>
            <person name="Akuzawa S."/>
            <person name="Nagaoka J."/>
            <person name="Kanekatsu M."/>
            <person name="Kubota E."/>
            <person name="Ohtake R."/>
            <person name="Suzuki T."/>
            <person name="Kanesaki Y."/>
        </authorList>
    </citation>
    <scope>NUCLEOTIDE SEQUENCE [LARGE SCALE GENOMIC DNA]</scope>
    <source>
        <strain evidence="11 12">Heshi-A3</strain>
    </source>
</reference>
<proteinExistence type="inferred from homology"/>
<keyword evidence="4 8" id="KW-0732">Signal</keyword>
<dbReference type="InterPro" id="IPR046953">
    <property type="entry name" value="Spore_GerAC-like_C"/>
</dbReference>
<keyword evidence="5" id="KW-0472">Membrane</keyword>
<feature type="chain" id="PRO_5038378438" evidence="8">
    <location>
        <begin position="23"/>
        <end position="373"/>
    </location>
</feature>
<evidence type="ECO:0000313" key="12">
    <source>
        <dbReference type="Proteomes" id="UP000069697"/>
    </source>
</evidence>
<evidence type="ECO:0000256" key="7">
    <source>
        <dbReference type="ARBA" id="ARBA00023288"/>
    </source>
</evidence>
<feature type="domain" description="Spore germination GerAC-like C-terminal" evidence="9">
    <location>
        <begin position="201"/>
        <end position="370"/>
    </location>
</feature>